<reference evidence="3" key="1">
    <citation type="submission" date="2014-09" db="EMBL/GenBank/DDBJ databases">
        <title>Vibrio variabilis JCM 19239. (C206) whole genome shotgun sequence.</title>
        <authorList>
            <person name="Sawabe T."/>
            <person name="Meirelles P."/>
            <person name="Nakanishi M."/>
            <person name="Sayaka M."/>
            <person name="Hattori M."/>
            <person name="Ohkuma M."/>
        </authorList>
    </citation>
    <scope>NUCLEOTIDE SEQUENCE [LARGE SCALE GENOMIC DNA]</scope>
    <source>
        <strain evidence="3">JCM 19239</strain>
    </source>
</reference>
<dbReference type="PROSITE" id="PS51257">
    <property type="entry name" value="PROKAR_LIPOPROTEIN"/>
    <property type="match status" value="1"/>
</dbReference>
<feature type="signal peptide" evidence="1">
    <location>
        <begin position="1"/>
        <end position="19"/>
    </location>
</feature>
<organism evidence="2 3">
    <name type="scientific">Vibrio variabilis</name>
    <dbReference type="NCBI Taxonomy" id="990271"/>
    <lineage>
        <taxon>Bacteria</taxon>
        <taxon>Pseudomonadati</taxon>
        <taxon>Pseudomonadota</taxon>
        <taxon>Gammaproteobacteria</taxon>
        <taxon>Vibrionales</taxon>
        <taxon>Vibrionaceae</taxon>
        <taxon>Vibrio</taxon>
    </lineage>
</organism>
<proteinExistence type="predicted"/>
<feature type="chain" id="PRO_5047085068" description="Lipoprotein" evidence="1">
    <location>
        <begin position="20"/>
        <end position="58"/>
    </location>
</feature>
<evidence type="ECO:0008006" key="4">
    <source>
        <dbReference type="Google" id="ProtNLM"/>
    </source>
</evidence>
<reference evidence="3" key="2">
    <citation type="submission" date="2014-09" db="EMBL/GenBank/DDBJ databases">
        <authorList>
            <consortium name="NBRP consortium"/>
            <person name="Sawabe T."/>
            <person name="Meirelles P."/>
            <person name="Nakanishi M."/>
            <person name="Sayaka M."/>
            <person name="Hattori M."/>
            <person name="Ohkuma M."/>
        </authorList>
    </citation>
    <scope>NUCLEOTIDE SEQUENCE [LARGE SCALE GENOMIC DNA]</scope>
    <source>
        <strain evidence="3">JCM 19239</strain>
    </source>
</reference>
<evidence type="ECO:0000313" key="2">
    <source>
        <dbReference type="EMBL" id="GAL31399.1"/>
    </source>
</evidence>
<comment type="caution">
    <text evidence="2">The sequence shown here is derived from an EMBL/GenBank/DDBJ whole genome shotgun (WGS) entry which is preliminary data.</text>
</comment>
<dbReference type="Proteomes" id="UP000029223">
    <property type="component" value="Unassembled WGS sequence"/>
</dbReference>
<name>A0ABQ0JRL0_9VIBR</name>
<accession>A0ABQ0JRL0</accession>
<gene>
    <name evidence="2" type="ORF">JCM19239_6356</name>
</gene>
<protein>
    <recommendedName>
        <fullName evidence="4">Lipoprotein</fullName>
    </recommendedName>
</protein>
<evidence type="ECO:0000313" key="3">
    <source>
        <dbReference type="Proteomes" id="UP000029223"/>
    </source>
</evidence>
<keyword evidence="1" id="KW-0732">Signal</keyword>
<keyword evidence="3" id="KW-1185">Reference proteome</keyword>
<evidence type="ECO:0000256" key="1">
    <source>
        <dbReference type="SAM" id="SignalP"/>
    </source>
</evidence>
<sequence>MRKLLCISLLAVLSGCAQFGQEESVDEVADSTTAVDAVEAIAANLRVLLIRCVVVPTR</sequence>
<dbReference type="EMBL" id="BBMS01000159">
    <property type="protein sequence ID" value="GAL31399.1"/>
    <property type="molecule type" value="Genomic_DNA"/>
</dbReference>